<feature type="transmembrane region" description="Helical" evidence="2">
    <location>
        <begin position="6"/>
        <end position="28"/>
    </location>
</feature>
<feature type="compositionally biased region" description="Basic and acidic residues" evidence="1">
    <location>
        <begin position="205"/>
        <end position="214"/>
    </location>
</feature>
<feature type="region of interest" description="Disordered" evidence="1">
    <location>
        <begin position="61"/>
        <end position="105"/>
    </location>
</feature>
<gene>
    <name evidence="3" type="ORF">E1288_28495</name>
</gene>
<protein>
    <submittedName>
        <fullName evidence="3">Uncharacterized protein</fullName>
    </submittedName>
</protein>
<feature type="compositionally biased region" description="Basic and acidic residues" evidence="1">
    <location>
        <begin position="96"/>
        <end position="105"/>
    </location>
</feature>
<evidence type="ECO:0000256" key="1">
    <source>
        <dbReference type="SAM" id="MobiDB-lite"/>
    </source>
</evidence>
<dbReference type="Proteomes" id="UP000294947">
    <property type="component" value="Unassembled WGS sequence"/>
</dbReference>
<name>A0A4V2YKI7_9PSEU</name>
<keyword evidence="2" id="KW-0472">Membrane</keyword>
<keyword evidence="2" id="KW-0812">Transmembrane</keyword>
<evidence type="ECO:0000313" key="3">
    <source>
        <dbReference type="EMBL" id="TDD42847.1"/>
    </source>
</evidence>
<keyword evidence="2" id="KW-1133">Transmembrane helix</keyword>
<dbReference type="OrthoDB" id="3700401at2"/>
<sequence length="349" mass="37997">MTWLFTQVWLWSLAAFALGALITWLLFVRPLRRQLAELTAGYPEGEYVYEQQDEPVAAEAPLDLLRPAPPRWERPDDPEVGDWGRAPRAWVAPEKSGPERSDSDSEWFRQWDERVNGVDQADAAVTAVQPRVPPAEEPRPVEPRTVESKPAEPKPEDPEADEPTASVKPVEPPAEAPAEPAAAERKATPEEPATDISAWPEAEPTESRITGRLEDADDATESRLSGQLRSLFENVEPRSGAAAETPYVPPVGADATQVIPKVADRGPESADSAEGSAEPPPLPRRTPGAGPRPGREGGSGPMIKGHSASRQYHSPESPAYDKIVADVWFRTPADAEIAGFVPWNGQRTT</sequence>
<dbReference type="AlphaFoldDB" id="A0A4V2YKI7"/>
<evidence type="ECO:0000313" key="4">
    <source>
        <dbReference type="Proteomes" id="UP000294947"/>
    </source>
</evidence>
<evidence type="ECO:0000256" key="2">
    <source>
        <dbReference type="SAM" id="Phobius"/>
    </source>
</evidence>
<dbReference type="EMBL" id="SMKW01000044">
    <property type="protein sequence ID" value="TDD42847.1"/>
    <property type="molecule type" value="Genomic_DNA"/>
</dbReference>
<feature type="compositionally biased region" description="Basic and acidic residues" evidence="1">
    <location>
        <begin position="134"/>
        <end position="157"/>
    </location>
</feature>
<comment type="caution">
    <text evidence="3">The sequence shown here is derived from an EMBL/GenBank/DDBJ whole genome shotgun (WGS) entry which is preliminary data.</text>
</comment>
<reference evidence="3 4" key="1">
    <citation type="submission" date="2019-03" db="EMBL/GenBank/DDBJ databases">
        <title>Draft genome sequences of novel Actinobacteria.</title>
        <authorList>
            <person name="Sahin N."/>
            <person name="Ay H."/>
            <person name="Saygin H."/>
        </authorList>
    </citation>
    <scope>NUCLEOTIDE SEQUENCE [LARGE SCALE GENOMIC DNA]</scope>
    <source>
        <strain evidence="3 4">7K502</strain>
    </source>
</reference>
<proteinExistence type="predicted"/>
<organism evidence="3 4">
    <name type="scientific">Saccharopolyspora elongata</name>
    <dbReference type="NCBI Taxonomy" id="2530387"/>
    <lineage>
        <taxon>Bacteria</taxon>
        <taxon>Bacillati</taxon>
        <taxon>Actinomycetota</taxon>
        <taxon>Actinomycetes</taxon>
        <taxon>Pseudonocardiales</taxon>
        <taxon>Pseudonocardiaceae</taxon>
        <taxon>Saccharopolyspora</taxon>
    </lineage>
</organism>
<accession>A0A4V2YKI7</accession>
<feature type="region of interest" description="Disordered" evidence="1">
    <location>
        <begin position="124"/>
        <end position="317"/>
    </location>
</feature>
<keyword evidence="4" id="KW-1185">Reference proteome</keyword>